<dbReference type="InterPro" id="IPR016181">
    <property type="entry name" value="Acyl_CoA_acyltransferase"/>
</dbReference>
<evidence type="ECO:0000259" key="4">
    <source>
        <dbReference type="Pfam" id="PF13302"/>
    </source>
</evidence>
<dbReference type="SUPFAM" id="SSF55729">
    <property type="entry name" value="Acyl-CoA N-acyltransferases (Nat)"/>
    <property type="match status" value="1"/>
</dbReference>
<comment type="similarity">
    <text evidence="1">Belongs to the acetyltransferase family. GNAT subfamily.</text>
</comment>
<dbReference type="PANTHER" id="PTHR13256">
    <property type="entry name" value="N-ACETYLTRANSFERASE 9"/>
    <property type="match status" value="1"/>
</dbReference>
<evidence type="ECO:0000256" key="2">
    <source>
        <dbReference type="ARBA" id="ARBA00022679"/>
    </source>
</evidence>
<dbReference type="InterPro" id="IPR039135">
    <property type="entry name" value="NAT9-like"/>
</dbReference>
<gene>
    <name evidence="5" type="ORF">JRO89_XS01G0124100</name>
</gene>
<keyword evidence="2" id="KW-0808">Transferase</keyword>
<evidence type="ECO:0000313" key="6">
    <source>
        <dbReference type="Proteomes" id="UP000827721"/>
    </source>
</evidence>
<evidence type="ECO:0000256" key="1">
    <source>
        <dbReference type="ARBA" id="ARBA00009342"/>
    </source>
</evidence>
<dbReference type="PANTHER" id="PTHR13256:SF16">
    <property type="entry name" value="ALPHA_BETA-TUBULIN-N-ACETYLTRANSFERASE 9"/>
    <property type="match status" value="1"/>
</dbReference>
<evidence type="ECO:0000313" key="5">
    <source>
        <dbReference type="EMBL" id="KAH7576648.1"/>
    </source>
</evidence>
<keyword evidence="3" id="KW-0012">Acyltransferase</keyword>
<dbReference type="EMBL" id="JAFEMO010000001">
    <property type="protein sequence ID" value="KAH7576648.1"/>
    <property type="molecule type" value="Genomic_DNA"/>
</dbReference>
<comment type="caution">
    <text evidence="5">The sequence shown here is derived from an EMBL/GenBank/DDBJ whole genome shotgun (WGS) entry which is preliminary data.</text>
</comment>
<keyword evidence="6" id="KW-1185">Reference proteome</keyword>
<organism evidence="5 6">
    <name type="scientific">Xanthoceras sorbifolium</name>
    <dbReference type="NCBI Taxonomy" id="99658"/>
    <lineage>
        <taxon>Eukaryota</taxon>
        <taxon>Viridiplantae</taxon>
        <taxon>Streptophyta</taxon>
        <taxon>Embryophyta</taxon>
        <taxon>Tracheophyta</taxon>
        <taxon>Spermatophyta</taxon>
        <taxon>Magnoliopsida</taxon>
        <taxon>eudicotyledons</taxon>
        <taxon>Gunneridae</taxon>
        <taxon>Pentapetalae</taxon>
        <taxon>rosids</taxon>
        <taxon>malvids</taxon>
        <taxon>Sapindales</taxon>
        <taxon>Sapindaceae</taxon>
        <taxon>Xanthoceroideae</taxon>
        <taxon>Xanthoceras</taxon>
    </lineage>
</organism>
<protein>
    <recommendedName>
        <fullName evidence="4">N-acetyltransferase domain-containing protein</fullName>
    </recommendedName>
</protein>
<dbReference type="Pfam" id="PF13302">
    <property type="entry name" value="Acetyltransf_3"/>
    <property type="match status" value="1"/>
</dbReference>
<evidence type="ECO:0000256" key="3">
    <source>
        <dbReference type="ARBA" id="ARBA00023315"/>
    </source>
</evidence>
<dbReference type="Proteomes" id="UP000827721">
    <property type="component" value="Unassembled WGS sequence"/>
</dbReference>
<dbReference type="Gene3D" id="3.40.630.30">
    <property type="match status" value="1"/>
</dbReference>
<proteinExistence type="inferred from homology"/>
<reference evidence="5 6" key="1">
    <citation type="submission" date="2021-02" db="EMBL/GenBank/DDBJ databases">
        <title>Plant Genome Project.</title>
        <authorList>
            <person name="Zhang R.-G."/>
        </authorList>
    </citation>
    <scope>NUCLEOTIDE SEQUENCE [LARGE SCALE GENOMIC DNA]</scope>
    <source>
        <tissue evidence="5">Leaves</tissue>
    </source>
</reference>
<accession>A0ABQ8IIZ9</accession>
<sequence>MLTFHMSICFYCKLLAVQQLESLSLSLSVVWFLIDFTVLDWRCKDQVEALMAVSLQGEKVILVPYMREHVPRYHHWMQDPLLLQATASEPLTLDQEYEMHLSWCQDPLKETFIVLDKALVEGKFIHRDPHVEGFPLCGFVASVEGMGNFMRNLELDACLFGFISETILISLMRMHSRGKGLAKESVLMMMAYAVENFGIQVFRAKIGESNGASLSLFRKLVSLSLSLSPLIYHPLTRKSSYIIDGDIGVTSDKAQAGGVAAFDW</sequence>
<feature type="domain" description="N-acetyltransferase" evidence="4">
    <location>
        <begin position="60"/>
        <end position="220"/>
    </location>
</feature>
<dbReference type="InterPro" id="IPR000182">
    <property type="entry name" value="GNAT_dom"/>
</dbReference>
<name>A0ABQ8IIZ9_9ROSI</name>